<name>H2Z909_CIOSA</name>
<keyword evidence="2" id="KW-1185">Reference proteome</keyword>
<protein>
    <submittedName>
        <fullName evidence="1">Uncharacterized protein</fullName>
    </submittedName>
</protein>
<accession>H2Z909</accession>
<reference evidence="1" key="3">
    <citation type="submission" date="2025-09" db="UniProtKB">
        <authorList>
            <consortium name="Ensembl"/>
        </authorList>
    </citation>
    <scope>IDENTIFICATION</scope>
</reference>
<dbReference type="OMA" id="HYIRFQE"/>
<dbReference type="InParanoid" id="H2Z909"/>
<dbReference type="PANTHER" id="PTHR34400:SF4">
    <property type="entry name" value="MEMBRANE PROTEIN"/>
    <property type="match status" value="1"/>
</dbReference>
<reference evidence="1" key="2">
    <citation type="submission" date="2025-08" db="UniProtKB">
        <authorList>
            <consortium name="Ensembl"/>
        </authorList>
    </citation>
    <scope>IDENTIFICATION</scope>
</reference>
<organism evidence="1 2">
    <name type="scientific">Ciona savignyi</name>
    <name type="common">Pacific transparent sea squirt</name>
    <dbReference type="NCBI Taxonomy" id="51511"/>
    <lineage>
        <taxon>Eukaryota</taxon>
        <taxon>Metazoa</taxon>
        <taxon>Chordata</taxon>
        <taxon>Tunicata</taxon>
        <taxon>Ascidiacea</taxon>
        <taxon>Phlebobranchia</taxon>
        <taxon>Cionidae</taxon>
        <taxon>Ciona</taxon>
    </lineage>
</organism>
<dbReference type="Proteomes" id="UP000007875">
    <property type="component" value="Unassembled WGS sequence"/>
</dbReference>
<dbReference type="Ensembl" id="ENSCSAVT00000014236.1">
    <property type="protein sequence ID" value="ENSCSAVP00000014074.1"/>
    <property type="gene ID" value="ENSCSAVG00000008257.1"/>
</dbReference>
<dbReference type="HOGENOM" id="CLU_107623_0_0_1"/>
<sequence length="224" mass="25585">MEVVYEGEGGSPCAPYITTHLSLPTSLKEPPLEPDETEFSAHSSKSHYIRFQEILHGKKLIKVDEIQPQWPKDTCLPTPTLCACQQSTQKSTENEKTHKCFQFCYVGKTIEISKTDSVWPGLYVEKPKHDTETAKYHDYKFNLEYTNLLQCLETSLNGKPSKMTTCMGTMFELLDAGKRLVATPRYKTTNSPYAIPSWRYIKDSYKLNGMISTVATEKVFLRFC</sequence>
<evidence type="ECO:0000313" key="1">
    <source>
        <dbReference type="Ensembl" id="ENSCSAVP00000014074.1"/>
    </source>
</evidence>
<dbReference type="AlphaFoldDB" id="H2Z909"/>
<dbReference type="PANTHER" id="PTHR34400">
    <property type="match status" value="1"/>
</dbReference>
<evidence type="ECO:0000313" key="2">
    <source>
        <dbReference type="Proteomes" id="UP000007875"/>
    </source>
</evidence>
<proteinExistence type="predicted"/>
<dbReference type="GeneTree" id="ENSGT00660000096156"/>
<reference evidence="2" key="1">
    <citation type="submission" date="2003-08" db="EMBL/GenBank/DDBJ databases">
        <authorList>
            <person name="Birren B."/>
            <person name="Nusbaum C."/>
            <person name="Abebe A."/>
            <person name="Abouelleil A."/>
            <person name="Adekoya E."/>
            <person name="Ait-zahra M."/>
            <person name="Allen N."/>
            <person name="Allen T."/>
            <person name="An P."/>
            <person name="Anderson M."/>
            <person name="Anderson S."/>
            <person name="Arachchi H."/>
            <person name="Armbruster J."/>
            <person name="Bachantsang P."/>
            <person name="Baldwin J."/>
            <person name="Barry A."/>
            <person name="Bayul T."/>
            <person name="Blitshsteyn B."/>
            <person name="Bloom T."/>
            <person name="Blye J."/>
            <person name="Boguslavskiy L."/>
            <person name="Borowsky M."/>
            <person name="Boukhgalter B."/>
            <person name="Brunache A."/>
            <person name="Butler J."/>
            <person name="Calixte N."/>
            <person name="Calvo S."/>
            <person name="Camarata J."/>
            <person name="Campo K."/>
            <person name="Chang J."/>
            <person name="Cheshatsang Y."/>
            <person name="Citroen M."/>
            <person name="Collymore A."/>
            <person name="Considine T."/>
            <person name="Cook A."/>
            <person name="Cooke P."/>
            <person name="Corum B."/>
            <person name="Cuomo C."/>
            <person name="David R."/>
            <person name="Dawoe T."/>
            <person name="Degray S."/>
            <person name="Dodge S."/>
            <person name="Dooley K."/>
            <person name="Dorje P."/>
            <person name="Dorjee K."/>
            <person name="Dorris L."/>
            <person name="Duffey N."/>
            <person name="Dupes A."/>
            <person name="Elkins T."/>
            <person name="Engels R."/>
            <person name="Erickson J."/>
            <person name="Farina A."/>
            <person name="Faro S."/>
            <person name="Ferreira P."/>
            <person name="Fischer H."/>
            <person name="Fitzgerald M."/>
            <person name="Foley K."/>
            <person name="Gage D."/>
            <person name="Galagan J."/>
            <person name="Gearin G."/>
            <person name="Gnerre S."/>
            <person name="Gnirke A."/>
            <person name="Goyette A."/>
            <person name="Graham J."/>
            <person name="Grandbois E."/>
            <person name="Gyaltsen K."/>
            <person name="Hafez N."/>
            <person name="Hagopian D."/>
            <person name="Hagos B."/>
            <person name="Hall J."/>
            <person name="Hatcher B."/>
            <person name="Heller A."/>
            <person name="Higgins H."/>
            <person name="Honan T."/>
            <person name="Horn A."/>
            <person name="Houde N."/>
            <person name="Hughes L."/>
            <person name="Hulme W."/>
            <person name="Husby E."/>
            <person name="Iliev I."/>
            <person name="Jaffe D."/>
            <person name="Jones C."/>
            <person name="Kamal M."/>
            <person name="Kamat A."/>
            <person name="Kamvysselis M."/>
            <person name="Karlsson E."/>
            <person name="Kells C."/>
            <person name="Kieu A."/>
            <person name="Kisner P."/>
            <person name="Kodira C."/>
            <person name="Kulbokas E."/>
            <person name="Labutti K."/>
            <person name="Lama D."/>
            <person name="Landers T."/>
            <person name="Leger J."/>
            <person name="Levine S."/>
            <person name="Lewis D."/>
            <person name="Lewis T."/>
            <person name="Lindblad-toh K."/>
            <person name="Liu X."/>
            <person name="Lokyitsang T."/>
            <person name="Lokyitsang Y."/>
            <person name="Lucien O."/>
            <person name="Lui A."/>
            <person name="Ma L.J."/>
            <person name="Mabbitt R."/>
            <person name="Macdonald J."/>
            <person name="Maclean C."/>
            <person name="Major J."/>
            <person name="Manning J."/>
            <person name="Marabella R."/>
            <person name="Maru K."/>
            <person name="Matthews C."/>
            <person name="Mauceli E."/>
            <person name="Mccarthy M."/>
            <person name="Mcdonough S."/>
            <person name="Mcghee T."/>
            <person name="Meldrim J."/>
            <person name="Meneus L."/>
            <person name="Mesirov J."/>
            <person name="Mihalev A."/>
            <person name="Mihova T."/>
            <person name="Mikkelsen T."/>
            <person name="Mlenga V."/>
            <person name="Moru K."/>
            <person name="Mozes J."/>
            <person name="Mulrain L."/>
            <person name="Munson G."/>
            <person name="Naylor J."/>
            <person name="Newes C."/>
            <person name="Nguyen C."/>
            <person name="Nguyen N."/>
            <person name="Nguyen T."/>
            <person name="Nicol R."/>
            <person name="Nielsen C."/>
            <person name="Nizzari M."/>
            <person name="Norbu C."/>
            <person name="Norbu N."/>
            <person name="O'donnell P."/>
            <person name="Okoawo O."/>
            <person name="O'leary S."/>
            <person name="Omotosho B."/>
            <person name="O'neill K."/>
            <person name="Osman S."/>
            <person name="Parker S."/>
            <person name="Perrin D."/>
            <person name="Phunkhang P."/>
            <person name="Piqani B."/>
            <person name="Purcell S."/>
            <person name="Rachupka T."/>
            <person name="Ramasamy U."/>
            <person name="Rameau R."/>
            <person name="Ray V."/>
            <person name="Raymond C."/>
            <person name="Retta R."/>
            <person name="Richardson S."/>
            <person name="Rise C."/>
            <person name="Rodriguez J."/>
            <person name="Rogers J."/>
            <person name="Rogov P."/>
            <person name="Rutman M."/>
            <person name="Schupbach R."/>
            <person name="Seaman C."/>
            <person name="Settipalli S."/>
            <person name="Sharpe T."/>
            <person name="Sheridan J."/>
            <person name="Sherpa N."/>
            <person name="Shi J."/>
            <person name="Smirnov S."/>
            <person name="Smith C."/>
            <person name="Sougnez C."/>
            <person name="Spencer B."/>
            <person name="Stalker J."/>
            <person name="Stange-thomann N."/>
            <person name="Stavropoulos S."/>
            <person name="Stetson K."/>
            <person name="Stone C."/>
            <person name="Stone S."/>
            <person name="Stubbs M."/>
            <person name="Talamas J."/>
            <person name="Tchuinga P."/>
            <person name="Tenzing P."/>
            <person name="Tesfaye S."/>
            <person name="Theodore J."/>
            <person name="Thoulutsang Y."/>
            <person name="Topham K."/>
            <person name="Towey S."/>
            <person name="Tsamla T."/>
            <person name="Tsomo N."/>
            <person name="Vallee D."/>
            <person name="Vassiliev H."/>
            <person name="Venkataraman V."/>
            <person name="Vinson J."/>
            <person name="Vo A."/>
            <person name="Wade C."/>
            <person name="Wang S."/>
            <person name="Wangchuk T."/>
            <person name="Wangdi T."/>
            <person name="Whittaker C."/>
            <person name="Wilkinson J."/>
            <person name="Wu Y."/>
            <person name="Wyman D."/>
            <person name="Yadav S."/>
            <person name="Yang S."/>
            <person name="Yang X."/>
            <person name="Yeager S."/>
            <person name="Yee E."/>
            <person name="Young G."/>
            <person name="Zainoun J."/>
            <person name="Zembeck L."/>
            <person name="Zimmer A."/>
            <person name="Zody M."/>
            <person name="Lander E."/>
        </authorList>
    </citation>
    <scope>NUCLEOTIDE SEQUENCE [LARGE SCALE GENOMIC DNA]</scope>
</reference>